<evidence type="ECO:0000256" key="2">
    <source>
        <dbReference type="SAM" id="Phobius"/>
    </source>
</evidence>
<dbReference type="EMBL" id="BOOY01000032">
    <property type="protein sequence ID" value="GIJ05153.1"/>
    <property type="molecule type" value="Genomic_DNA"/>
</dbReference>
<keyword evidence="2" id="KW-0812">Transmembrane</keyword>
<reference evidence="3" key="1">
    <citation type="submission" date="2021-01" db="EMBL/GenBank/DDBJ databases">
        <title>Whole genome shotgun sequence of Spirilliplanes yamanashiensis NBRC 15828.</title>
        <authorList>
            <person name="Komaki H."/>
            <person name="Tamura T."/>
        </authorList>
    </citation>
    <scope>NUCLEOTIDE SEQUENCE</scope>
    <source>
        <strain evidence="3">NBRC 15828</strain>
    </source>
</reference>
<comment type="caution">
    <text evidence="3">The sequence shown here is derived from an EMBL/GenBank/DDBJ whole genome shotgun (WGS) entry which is preliminary data.</text>
</comment>
<evidence type="ECO:0000256" key="1">
    <source>
        <dbReference type="SAM" id="MobiDB-lite"/>
    </source>
</evidence>
<feature type="region of interest" description="Disordered" evidence="1">
    <location>
        <begin position="1"/>
        <end position="22"/>
    </location>
</feature>
<evidence type="ECO:0000313" key="4">
    <source>
        <dbReference type="Proteomes" id="UP000652013"/>
    </source>
</evidence>
<organism evidence="3 4">
    <name type="scientific">Spirilliplanes yamanashiensis</name>
    <dbReference type="NCBI Taxonomy" id="42233"/>
    <lineage>
        <taxon>Bacteria</taxon>
        <taxon>Bacillati</taxon>
        <taxon>Actinomycetota</taxon>
        <taxon>Actinomycetes</taxon>
        <taxon>Micromonosporales</taxon>
        <taxon>Micromonosporaceae</taxon>
        <taxon>Spirilliplanes</taxon>
    </lineage>
</organism>
<feature type="transmembrane region" description="Helical" evidence="2">
    <location>
        <begin position="30"/>
        <end position="46"/>
    </location>
</feature>
<evidence type="ECO:0000313" key="3">
    <source>
        <dbReference type="EMBL" id="GIJ05153.1"/>
    </source>
</evidence>
<sequence length="91" mass="9622">MRMDMTTEHTKRAPEAGPDDEAPFLTPRRLIRWAAVVGVGIVAVLACWQDPSYAQGASDKPGESEAMLRACGVAAVAGAAVATVRSRRARA</sequence>
<keyword evidence="2" id="KW-0472">Membrane</keyword>
<accession>A0A8J3YCE6</accession>
<name>A0A8J3YCE6_9ACTN</name>
<feature type="compositionally biased region" description="Basic and acidic residues" evidence="1">
    <location>
        <begin position="1"/>
        <end position="14"/>
    </location>
</feature>
<dbReference type="AlphaFoldDB" id="A0A8J3YCE6"/>
<protein>
    <submittedName>
        <fullName evidence="3">Uncharacterized protein</fullName>
    </submittedName>
</protein>
<keyword evidence="4" id="KW-1185">Reference proteome</keyword>
<gene>
    <name evidence="3" type="ORF">Sya03_45050</name>
</gene>
<proteinExistence type="predicted"/>
<dbReference type="Proteomes" id="UP000652013">
    <property type="component" value="Unassembled WGS sequence"/>
</dbReference>
<keyword evidence="2" id="KW-1133">Transmembrane helix</keyword>
<feature type="transmembrane region" description="Helical" evidence="2">
    <location>
        <begin position="66"/>
        <end position="84"/>
    </location>
</feature>